<accession>A0A0D0CEC4</accession>
<keyword evidence="5" id="KW-1185">Reference proteome</keyword>
<feature type="region of interest" description="Disordered" evidence="3">
    <location>
        <begin position="99"/>
        <end position="145"/>
    </location>
</feature>
<dbReference type="Proteomes" id="UP000053593">
    <property type="component" value="Unassembled WGS sequence"/>
</dbReference>
<dbReference type="Pfam" id="PF11951">
    <property type="entry name" value="Fungal_trans_2"/>
    <property type="match status" value="1"/>
</dbReference>
<evidence type="ECO:0000256" key="2">
    <source>
        <dbReference type="ARBA" id="ARBA00023242"/>
    </source>
</evidence>
<sequence>MQQWFYSGAPPPLSNEDHSDSNPKPPSTHFLHPPGPASSSLRNHSPFRLQEGYPPGLVLHKADLPRLPNNTNLVTPQSGRLPDITHSQHLLPVQQMDTLQEREKHSQQAPPPPPPPRRHAAQPPPSDSTSPHVQPRQPVLAPFPVGASSSEDLYTPILQDDPEILLCSGNDSISTQLAPNNILDELSIHYIKTVAYLQYPLVDKACLSRVLSEDIQNNDRFARRAARLLASVHVQRSTANIPRSVKLTLVKGGYKELLYKFCFSKQQFDADDALCALNVISAFLFNGGRGDWERWLPIASSYSVRILENRTRFHNCLDALTNCEDKERFIIMTAFRFDVIASVTTMESPILFEAIDDLYDPNNLGIEISDNAADVLSMLPIMGCENRIMWAITQISSLYVWKQNQQKERKLSNLELHRRADDIESHLAPPDPSLEAKSAEDVPRLLASEAFRTSAIVYLRTVVHGDYPFLPQIAQAVNEAVGYLEGIIAAPENVRHAAVRSTVFPFFICAALTTQNVKRKKLLSALIDEGEVGNCRGIVELLMNTNPETGEARAVPWRAVIRGSKMLLV</sequence>
<proteinExistence type="predicted"/>
<dbReference type="GO" id="GO:0005634">
    <property type="term" value="C:nucleus"/>
    <property type="evidence" value="ECO:0007669"/>
    <property type="project" value="UniProtKB-SubCell"/>
</dbReference>
<dbReference type="HOGENOM" id="CLU_454956_0_0_1"/>
<dbReference type="EMBL" id="KN834830">
    <property type="protein sequence ID" value="KIK53328.1"/>
    <property type="molecule type" value="Genomic_DNA"/>
</dbReference>
<protein>
    <submittedName>
        <fullName evidence="4">Uncharacterized protein</fullName>
    </submittedName>
</protein>
<reference evidence="4 5" key="1">
    <citation type="submission" date="2014-04" db="EMBL/GenBank/DDBJ databases">
        <title>Evolutionary Origins and Diversification of the Mycorrhizal Mutualists.</title>
        <authorList>
            <consortium name="DOE Joint Genome Institute"/>
            <consortium name="Mycorrhizal Genomics Consortium"/>
            <person name="Kohler A."/>
            <person name="Kuo A."/>
            <person name="Nagy L.G."/>
            <person name="Floudas D."/>
            <person name="Copeland A."/>
            <person name="Barry K.W."/>
            <person name="Cichocki N."/>
            <person name="Veneault-Fourrey C."/>
            <person name="LaButti K."/>
            <person name="Lindquist E.A."/>
            <person name="Lipzen A."/>
            <person name="Lundell T."/>
            <person name="Morin E."/>
            <person name="Murat C."/>
            <person name="Riley R."/>
            <person name="Ohm R."/>
            <person name="Sun H."/>
            <person name="Tunlid A."/>
            <person name="Henrissat B."/>
            <person name="Grigoriev I.V."/>
            <person name="Hibbett D.S."/>
            <person name="Martin F."/>
        </authorList>
    </citation>
    <scope>NUCLEOTIDE SEQUENCE [LARGE SCALE GENOMIC DNA]</scope>
    <source>
        <strain evidence="4 5">FD-317 M1</strain>
    </source>
</reference>
<feature type="compositionally biased region" description="Polar residues" evidence="3">
    <location>
        <begin position="68"/>
        <end position="78"/>
    </location>
</feature>
<dbReference type="InterPro" id="IPR021858">
    <property type="entry name" value="Fun_TF"/>
</dbReference>
<organism evidence="4 5">
    <name type="scientific">Collybiopsis luxurians FD-317 M1</name>
    <dbReference type="NCBI Taxonomy" id="944289"/>
    <lineage>
        <taxon>Eukaryota</taxon>
        <taxon>Fungi</taxon>
        <taxon>Dikarya</taxon>
        <taxon>Basidiomycota</taxon>
        <taxon>Agaricomycotina</taxon>
        <taxon>Agaricomycetes</taxon>
        <taxon>Agaricomycetidae</taxon>
        <taxon>Agaricales</taxon>
        <taxon>Marasmiineae</taxon>
        <taxon>Omphalotaceae</taxon>
        <taxon>Collybiopsis</taxon>
        <taxon>Collybiopsis luxurians</taxon>
    </lineage>
</organism>
<evidence type="ECO:0000313" key="4">
    <source>
        <dbReference type="EMBL" id="KIK53328.1"/>
    </source>
</evidence>
<feature type="region of interest" description="Disordered" evidence="3">
    <location>
        <begin position="1"/>
        <end position="84"/>
    </location>
</feature>
<evidence type="ECO:0000256" key="3">
    <source>
        <dbReference type="SAM" id="MobiDB-lite"/>
    </source>
</evidence>
<comment type="subcellular location">
    <subcellularLocation>
        <location evidence="1">Nucleus</location>
    </subcellularLocation>
</comment>
<dbReference type="OrthoDB" id="5419315at2759"/>
<dbReference type="PANTHER" id="PTHR37534:SF20">
    <property type="entry name" value="PRO1A C6 ZINK-FINGER PROTEIN"/>
    <property type="match status" value="1"/>
</dbReference>
<dbReference type="PANTHER" id="PTHR37534">
    <property type="entry name" value="TRANSCRIPTIONAL ACTIVATOR PROTEIN UGA3"/>
    <property type="match status" value="1"/>
</dbReference>
<keyword evidence="2" id="KW-0539">Nucleus</keyword>
<evidence type="ECO:0000313" key="5">
    <source>
        <dbReference type="Proteomes" id="UP000053593"/>
    </source>
</evidence>
<name>A0A0D0CEC4_9AGAR</name>
<gene>
    <name evidence="4" type="ORF">GYMLUDRAFT_937945</name>
</gene>
<evidence type="ECO:0000256" key="1">
    <source>
        <dbReference type="ARBA" id="ARBA00004123"/>
    </source>
</evidence>
<dbReference type="AlphaFoldDB" id="A0A0D0CEC4"/>